<dbReference type="EMBL" id="ABCS01000024">
    <property type="protein sequence ID" value="EDM78996.1"/>
    <property type="molecule type" value="Genomic_DNA"/>
</dbReference>
<feature type="transmembrane region" description="Helical" evidence="1">
    <location>
        <begin position="12"/>
        <end position="33"/>
    </location>
</feature>
<gene>
    <name evidence="2" type="ORF">PPSIR1_07128</name>
</gene>
<dbReference type="Proteomes" id="UP000005801">
    <property type="component" value="Unassembled WGS sequence"/>
</dbReference>
<dbReference type="STRING" id="391625.PPSIR1_07128"/>
<keyword evidence="1" id="KW-1133">Transmembrane helix</keyword>
<keyword evidence="3" id="KW-1185">Reference proteome</keyword>
<evidence type="ECO:0000256" key="1">
    <source>
        <dbReference type="SAM" id="Phobius"/>
    </source>
</evidence>
<reference evidence="2 3" key="1">
    <citation type="submission" date="2007-06" db="EMBL/GenBank/DDBJ databases">
        <authorList>
            <person name="Shimkets L."/>
            <person name="Ferriera S."/>
            <person name="Johnson J."/>
            <person name="Kravitz S."/>
            <person name="Beeson K."/>
            <person name="Sutton G."/>
            <person name="Rogers Y.-H."/>
            <person name="Friedman R."/>
            <person name="Frazier M."/>
            <person name="Venter J.C."/>
        </authorList>
    </citation>
    <scope>NUCLEOTIDE SEQUENCE [LARGE SCALE GENOMIC DNA]</scope>
    <source>
        <strain evidence="2 3">SIR-1</strain>
    </source>
</reference>
<protein>
    <submittedName>
        <fullName evidence="2">Uncharacterized protein</fullName>
    </submittedName>
</protein>
<name>A6G584_9BACT</name>
<keyword evidence="1" id="KW-0472">Membrane</keyword>
<proteinExistence type="predicted"/>
<feature type="transmembrane region" description="Helical" evidence="1">
    <location>
        <begin position="39"/>
        <end position="58"/>
    </location>
</feature>
<dbReference type="RefSeq" id="WP_006971883.1">
    <property type="nucleotide sequence ID" value="NZ_ABCS01000024.1"/>
</dbReference>
<comment type="caution">
    <text evidence="2">The sequence shown here is derived from an EMBL/GenBank/DDBJ whole genome shotgun (WGS) entry which is preliminary data.</text>
</comment>
<dbReference type="AlphaFoldDB" id="A6G584"/>
<organism evidence="2 3">
    <name type="scientific">Plesiocystis pacifica SIR-1</name>
    <dbReference type="NCBI Taxonomy" id="391625"/>
    <lineage>
        <taxon>Bacteria</taxon>
        <taxon>Pseudomonadati</taxon>
        <taxon>Myxococcota</taxon>
        <taxon>Polyangia</taxon>
        <taxon>Nannocystales</taxon>
        <taxon>Nannocystaceae</taxon>
        <taxon>Plesiocystis</taxon>
    </lineage>
</organism>
<sequence length="175" mass="17962">MQAVEFSHARLPWIVGAVALACGAAGCVGLGIATPHLAMIGWGLAVLAAFVAFGFWLVDRREREGVAAMRGGAVLGSWGGEGRARVDVGATLAVVDGKPRLFHVNFRRATGVRLSQDEGGGTLCLDGVGNDGNGDLAFRFELPVAPADLGAARACGHALAEHFGVGFSEGPPDAR</sequence>
<evidence type="ECO:0000313" key="3">
    <source>
        <dbReference type="Proteomes" id="UP000005801"/>
    </source>
</evidence>
<evidence type="ECO:0000313" key="2">
    <source>
        <dbReference type="EMBL" id="EDM78996.1"/>
    </source>
</evidence>
<accession>A6G584</accession>
<keyword evidence="1" id="KW-0812">Transmembrane</keyword>